<reference evidence="1 2" key="1">
    <citation type="submission" date="2019-02" db="EMBL/GenBank/DDBJ databases">
        <title>Deep-cultivation of Planctomycetes and their phenomic and genomic characterization uncovers novel biology.</title>
        <authorList>
            <person name="Wiegand S."/>
            <person name="Jogler M."/>
            <person name="Boedeker C."/>
            <person name="Pinto D."/>
            <person name="Vollmers J."/>
            <person name="Rivas-Marin E."/>
            <person name="Kohn T."/>
            <person name="Peeters S.H."/>
            <person name="Heuer A."/>
            <person name="Rast P."/>
            <person name="Oberbeckmann S."/>
            <person name="Bunk B."/>
            <person name="Jeske O."/>
            <person name="Meyerdierks A."/>
            <person name="Storesund J.E."/>
            <person name="Kallscheuer N."/>
            <person name="Luecker S."/>
            <person name="Lage O.M."/>
            <person name="Pohl T."/>
            <person name="Merkel B.J."/>
            <person name="Hornburger P."/>
            <person name="Mueller R.-W."/>
            <person name="Bruemmer F."/>
            <person name="Labrenz M."/>
            <person name="Spormann A.M."/>
            <person name="Op den Camp H."/>
            <person name="Overmann J."/>
            <person name="Amann R."/>
            <person name="Jetten M.S.M."/>
            <person name="Mascher T."/>
            <person name="Medema M.H."/>
            <person name="Devos D.P."/>
            <person name="Kaster A.-K."/>
            <person name="Ovreas L."/>
            <person name="Rohde M."/>
            <person name="Galperin M.Y."/>
            <person name="Jogler C."/>
        </authorList>
    </citation>
    <scope>NUCLEOTIDE SEQUENCE [LARGE SCALE GENOMIC DNA]</scope>
    <source>
        <strain evidence="1 2">SV_7m_r</strain>
    </source>
</reference>
<name>A0A517SYF1_9BACT</name>
<dbReference type="Proteomes" id="UP000315003">
    <property type="component" value="Chromosome"/>
</dbReference>
<keyword evidence="2" id="KW-1185">Reference proteome</keyword>
<proteinExistence type="predicted"/>
<dbReference type="EMBL" id="CP036272">
    <property type="protein sequence ID" value="QDT61166.1"/>
    <property type="molecule type" value="Genomic_DNA"/>
</dbReference>
<dbReference type="InterPro" id="IPR016024">
    <property type="entry name" value="ARM-type_fold"/>
</dbReference>
<organism evidence="1 2">
    <name type="scientific">Stieleria bergensis</name>
    <dbReference type="NCBI Taxonomy" id="2528025"/>
    <lineage>
        <taxon>Bacteria</taxon>
        <taxon>Pseudomonadati</taxon>
        <taxon>Planctomycetota</taxon>
        <taxon>Planctomycetia</taxon>
        <taxon>Pirellulales</taxon>
        <taxon>Pirellulaceae</taxon>
        <taxon>Stieleria</taxon>
    </lineage>
</organism>
<dbReference type="SUPFAM" id="SSF48371">
    <property type="entry name" value="ARM repeat"/>
    <property type="match status" value="1"/>
</dbReference>
<dbReference type="RefSeq" id="WP_145274937.1">
    <property type="nucleotide sequence ID" value="NZ_CP036272.1"/>
</dbReference>
<dbReference type="PANTHER" id="PTHR41291">
    <property type="entry name" value="DNA ALKYLATION REPAIR PROTEIN"/>
    <property type="match status" value="1"/>
</dbReference>
<dbReference type="PANTHER" id="PTHR41291:SF1">
    <property type="entry name" value="DNA ALKYLATION REPAIR PROTEIN"/>
    <property type="match status" value="1"/>
</dbReference>
<dbReference type="AlphaFoldDB" id="A0A517SYF1"/>
<dbReference type="OrthoDB" id="9801369at2"/>
<dbReference type="Pfam" id="PF08713">
    <property type="entry name" value="DNA_alkylation"/>
    <property type="match status" value="1"/>
</dbReference>
<dbReference type="InterPro" id="IPR014825">
    <property type="entry name" value="DNA_alkylation"/>
</dbReference>
<evidence type="ECO:0000313" key="2">
    <source>
        <dbReference type="Proteomes" id="UP000315003"/>
    </source>
</evidence>
<protein>
    <submittedName>
        <fullName evidence="1">DNA alkylation repair enzyme</fullName>
    </submittedName>
</protein>
<sequence length="234" mass="26532">MTAAEVMELLEQNKNERGIANWEKLCQKAGNLMSFGIGLTQLRKLAKSIGRDHKLAKELWRSKVYDARLLSLMIDDPKQLKRSQAEKQVEQLAGGYMSHVFSSCDATLAKTPFAFELACDWMENEDPVRRRCGYALIYELSKKKTQGMDDDFLLNLIEQIKFSIHEEDMWVRESMNTALMGIGKRNKTLHQAALKAAKAIGAVDIDYGDDNRCEPLDVVKHLQSPALKKKLGVK</sequence>
<gene>
    <name evidence="1" type="ORF">SV7mr_36980</name>
</gene>
<accession>A0A517SYF1</accession>
<dbReference type="Gene3D" id="1.25.10.90">
    <property type="match status" value="1"/>
</dbReference>
<evidence type="ECO:0000313" key="1">
    <source>
        <dbReference type="EMBL" id="QDT61166.1"/>
    </source>
</evidence>